<evidence type="ECO:0000256" key="2">
    <source>
        <dbReference type="ARBA" id="ARBA00022491"/>
    </source>
</evidence>
<evidence type="ECO:0000313" key="8">
    <source>
        <dbReference type="EMBL" id="KGN57522.1"/>
    </source>
</evidence>
<keyword evidence="9" id="KW-1185">Reference proteome</keyword>
<name>A0A0A0LA93_CUCSA</name>
<evidence type="ECO:0000256" key="4">
    <source>
        <dbReference type="ARBA" id="ARBA00023163"/>
    </source>
</evidence>
<dbReference type="GO" id="GO:0005634">
    <property type="term" value="C:nucleus"/>
    <property type="evidence" value="ECO:0007669"/>
    <property type="project" value="UniProtKB-SubCell"/>
</dbReference>
<dbReference type="PANTHER" id="PTHR33057">
    <property type="entry name" value="TRANSCRIPTION REPRESSOR OFP7-RELATED"/>
    <property type="match status" value="1"/>
</dbReference>
<evidence type="ECO:0000256" key="3">
    <source>
        <dbReference type="ARBA" id="ARBA00023015"/>
    </source>
</evidence>
<comment type="function">
    <text evidence="6">Transcriptional repressor that regulates multiple aspects of plant growth and development.</text>
</comment>
<dbReference type="Pfam" id="PF04844">
    <property type="entry name" value="Ovate"/>
    <property type="match status" value="1"/>
</dbReference>
<reference evidence="8 9" key="4">
    <citation type="journal article" date="2011" name="BMC Genomics">
        <title>RNA-Seq improves annotation of protein-coding genes in the cucumber genome.</title>
        <authorList>
            <person name="Li Z."/>
            <person name="Zhang Z."/>
            <person name="Yan P."/>
            <person name="Huang S."/>
            <person name="Fei Z."/>
            <person name="Lin K."/>
        </authorList>
    </citation>
    <scope>NUCLEOTIDE SEQUENCE [LARGE SCALE GENOMIC DNA]</scope>
    <source>
        <strain evidence="9">cv. 9930</strain>
    </source>
</reference>
<dbReference type="AlphaFoldDB" id="A0A0A0LA93"/>
<dbReference type="PANTHER" id="PTHR33057:SF70">
    <property type="entry name" value="TRANSCRIPTION REPRESSOR-RELATED"/>
    <property type="match status" value="1"/>
</dbReference>
<evidence type="ECO:0000256" key="6">
    <source>
        <dbReference type="RuleBase" id="RU367028"/>
    </source>
</evidence>
<proteinExistence type="predicted"/>
<evidence type="ECO:0000256" key="1">
    <source>
        <dbReference type="ARBA" id="ARBA00004123"/>
    </source>
</evidence>
<accession>A0A0A0LA93</accession>
<evidence type="ECO:0000313" key="9">
    <source>
        <dbReference type="Proteomes" id="UP000029981"/>
    </source>
</evidence>
<keyword evidence="5 6" id="KW-0539">Nucleus</keyword>
<dbReference type="PROSITE" id="PS51754">
    <property type="entry name" value="OVATE"/>
    <property type="match status" value="1"/>
</dbReference>
<protein>
    <recommendedName>
        <fullName evidence="6">Transcription repressor</fullName>
    </recommendedName>
    <alternativeName>
        <fullName evidence="6">Ovate family protein</fullName>
    </alternativeName>
</protein>
<keyword evidence="3 6" id="KW-0805">Transcription regulation</keyword>
<dbReference type="InterPro" id="IPR006458">
    <property type="entry name" value="Ovate_C"/>
</dbReference>
<reference evidence="8 9" key="2">
    <citation type="journal article" date="2009" name="PLoS ONE">
        <title>An integrated genetic and cytogenetic map of the cucumber genome.</title>
        <authorList>
            <person name="Ren Y."/>
            <person name="Zhang Z."/>
            <person name="Liu J."/>
            <person name="Staub J.E."/>
            <person name="Han Y."/>
            <person name="Cheng Z."/>
            <person name="Li X."/>
            <person name="Lu J."/>
            <person name="Miao H."/>
            <person name="Kang H."/>
            <person name="Xie B."/>
            <person name="Gu X."/>
            <person name="Wang X."/>
            <person name="Du Y."/>
            <person name="Jin W."/>
            <person name="Huang S."/>
        </authorList>
    </citation>
    <scope>NUCLEOTIDE SEQUENCE [LARGE SCALE GENOMIC DNA]</scope>
    <source>
        <strain evidence="9">cv. 9930</strain>
    </source>
</reference>
<evidence type="ECO:0000259" key="7">
    <source>
        <dbReference type="PROSITE" id="PS51754"/>
    </source>
</evidence>
<dbReference type="GO" id="GO:0045892">
    <property type="term" value="P:negative regulation of DNA-templated transcription"/>
    <property type="evidence" value="ECO:0007669"/>
    <property type="project" value="UniProtKB-UniRule"/>
</dbReference>
<dbReference type="InterPro" id="IPR038933">
    <property type="entry name" value="Ovate"/>
</dbReference>
<dbReference type="EMBL" id="CM002924">
    <property type="protein sequence ID" value="KGN57522.1"/>
    <property type="molecule type" value="Genomic_DNA"/>
</dbReference>
<keyword evidence="4 6" id="KW-0804">Transcription</keyword>
<reference evidence="8 9" key="3">
    <citation type="journal article" date="2010" name="BMC Genomics">
        <title>Transcriptome sequencing and comparative analysis of cucumber flowers with different sex types.</title>
        <authorList>
            <person name="Guo S."/>
            <person name="Zheng Y."/>
            <person name="Joung J.G."/>
            <person name="Liu S."/>
            <person name="Zhang Z."/>
            <person name="Crasta O.R."/>
            <person name="Sobral B.W."/>
            <person name="Xu Y."/>
            <person name="Huang S."/>
            <person name="Fei Z."/>
        </authorList>
    </citation>
    <scope>NUCLEOTIDE SEQUENCE [LARGE SCALE GENOMIC DNA]</scope>
    <source>
        <strain evidence="9">cv. 9930</strain>
    </source>
</reference>
<gene>
    <name evidence="8" type="ORF">Csa_3G203770</name>
</gene>
<dbReference type="Proteomes" id="UP000029981">
    <property type="component" value="Chromosome 3"/>
</dbReference>
<keyword evidence="2 6" id="KW-0678">Repressor</keyword>
<organism evidence="8 9">
    <name type="scientific">Cucumis sativus</name>
    <name type="common">Cucumber</name>
    <dbReference type="NCBI Taxonomy" id="3659"/>
    <lineage>
        <taxon>Eukaryota</taxon>
        <taxon>Viridiplantae</taxon>
        <taxon>Streptophyta</taxon>
        <taxon>Embryophyta</taxon>
        <taxon>Tracheophyta</taxon>
        <taxon>Spermatophyta</taxon>
        <taxon>Magnoliopsida</taxon>
        <taxon>eudicotyledons</taxon>
        <taxon>Gunneridae</taxon>
        <taxon>Pentapetalae</taxon>
        <taxon>rosids</taxon>
        <taxon>fabids</taxon>
        <taxon>Cucurbitales</taxon>
        <taxon>Cucurbitaceae</taxon>
        <taxon>Benincaseae</taxon>
        <taxon>Cucumis</taxon>
    </lineage>
</organism>
<evidence type="ECO:0000256" key="5">
    <source>
        <dbReference type="ARBA" id="ARBA00023242"/>
    </source>
</evidence>
<dbReference type="STRING" id="3659.A0A0A0LA93"/>
<feature type="domain" description="OVATE" evidence="7">
    <location>
        <begin position="8"/>
        <end position="68"/>
    </location>
</feature>
<reference evidence="8 9" key="1">
    <citation type="journal article" date="2009" name="Nat. Genet.">
        <title>The genome of the cucumber, Cucumis sativus L.</title>
        <authorList>
            <person name="Huang S."/>
            <person name="Li R."/>
            <person name="Zhang Z."/>
            <person name="Li L."/>
            <person name="Gu X."/>
            <person name="Fan W."/>
            <person name="Lucas W.J."/>
            <person name="Wang X."/>
            <person name="Xie B."/>
            <person name="Ni P."/>
            <person name="Ren Y."/>
            <person name="Zhu H."/>
            <person name="Li J."/>
            <person name="Lin K."/>
            <person name="Jin W."/>
            <person name="Fei Z."/>
            <person name="Li G."/>
            <person name="Staub J."/>
            <person name="Kilian A."/>
            <person name="van der Vossen E.A."/>
            <person name="Wu Y."/>
            <person name="Guo J."/>
            <person name="He J."/>
            <person name="Jia Z."/>
            <person name="Ren Y."/>
            <person name="Tian G."/>
            <person name="Lu Y."/>
            <person name="Ruan J."/>
            <person name="Qian W."/>
            <person name="Wang M."/>
            <person name="Huang Q."/>
            <person name="Li B."/>
            <person name="Xuan Z."/>
            <person name="Cao J."/>
            <person name="Asan"/>
            <person name="Wu Z."/>
            <person name="Zhang J."/>
            <person name="Cai Q."/>
            <person name="Bai Y."/>
            <person name="Zhao B."/>
            <person name="Han Y."/>
            <person name="Li Y."/>
            <person name="Li X."/>
            <person name="Wang S."/>
            <person name="Shi Q."/>
            <person name="Liu S."/>
            <person name="Cho W.K."/>
            <person name="Kim J.Y."/>
            <person name="Xu Y."/>
            <person name="Heller-Uszynska K."/>
            <person name="Miao H."/>
            <person name="Cheng Z."/>
            <person name="Zhang S."/>
            <person name="Wu J."/>
            <person name="Yang Y."/>
            <person name="Kang H."/>
            <person name="Li M."/>
            <person name="Liang H."/>
            <person name="Ren X."/>
            <person name="Shi Z."/>
            <person name="Wen M."/>
            <person name="Jian M."/>
            <person name="Yang H."/>
            <person name="Zhang G."/>
            <person name="Yang Z."/>
            <person name="Chen R."/>
            <person name="Liu S."/>
            <person name="Li J."/>
            <person name="Ma L."/>
            <person name="Liu H."/>
            <person name="Zhou Y."/>
            <person name="Zhao J."/>
            <person name="Fang X."/>
            <person name="Li G."/>
            <person name="Fang L."/>
            <person name="Li Y."/>
            <person name="Liu D."/>
            <person name="Zheng H."/>
            <person name="Zhang Y."/>
            <person name="Qin N."/>
            <person name="Li Z."/>
            <person name="Yang G."/>
            <person name="Yang S."/>
            <person name="Bolund L."/>
            <person name="Kristiansen K."/>
            <person name="Zheng H."/>
            <person name="Li S."/>
            <person name="Zhang X."/>
            <person name="Yang H."/>
            <person name="Wang J."/>
            <person name="Sun R."/>
            <person name="Zhang B."/>
            <person name="Jiang S."/>
            <person name="Wang J."/>
            <person name="Du Y."/>
            <person name="Li S."/>
        </authorList>
    </citation>
    <scope>NUCLEOTIDE SEQUENCE [LARGE SCALE GENOMIC DNA]</scope>
    <source>
        <strain evidence="9">cv. 9930</strain>
    </source>
</reference>
<sequence>MKTNSKSANRFQKKSKIKVYQNSMVQMQHVIVIYSKEDLRGLLRCFLQLNSPSHHGIIVRAFSEIGQQVVKFSL</sequence>
<comment type="subcellular location">
    <subcellularLocation>
        <location evidence="1 6">Nucleus</location>
    </subcellularLocation>
</comment>
<dbReference type="Gramene" id="KGN57522">
    <property type="protein sequence ID" value="KGN57522"/>
    <property type="gene ID" value="Csa_3G203770"/>
</dbReference>